<dbReference type="Proteomes" id="UP001444625">
    <property type="component" value="Unassembled WGS sequence"/>
</dbReference>
<comment type="caution">
    <text evidence="2">The sequence shown here is derived from an EMBL/GenBank/DDBJ whole genome shotgun (WGS) entry which is preliminary data.</text>
</comment>
<keyword evidence="1" id="KW-1133">Transmembrane helix</keyword>
<name>A0ABU9XFF9_9BACI</name>
<proteinExistence type="predicted"/>
<reference evidence="2 3" key="1">
    <citation type="submission" date="2024-05" db="EMBL/GenBank/DDBJ databases">
        <authorList>
            <person name="Haq I."/>
            <person name="Ullah Z."/>
            <person name="Ahmad R."/>
            <person name="Li M."/>
            <person name="Tong Y."/>
        </authorList>
    </citation>
    <scope>NUCLEOTIDE SEQUENCE [LARGE SCALE GENOMIC DNA]</scope>
    <source>
        <strain evidence="2 3">16A2E</strain>
    </source>
</reference>
<keyword evidence="3" id="KW-1185">Reference proteome</keyword>
<organism evidence="2 3">
    <name type="scientific">Ornithinibacillus xuwenensis</name>
    <dbReference type="NCBI Taxonomy" id="3144668"/>
    <lineage>
        <taxon>Bacteria</taxon>
        <taxon>Bacillati</taxon>
        <taxon>Bacillota</taxon>
        <taxon>Bacilli</taxon>
        <taxon>Bacillales</taxon>
        <taxon>Bacillaceae</taxon>
        <taxon>Ornithinibacillus</taxon>
    </lineage>
</organism>
<gene>
    <name evidence="2" type="ORF">ABC228_07460</name>
</gene>
<evidence type="ECO:0000313" key="2">
    <source>
        <dbReference type="EMBL" id="MEN2767019.1"/>
    </source>
</evidence>
<accession>A0ABU9XFF9</accession>
<dbReference type="EMBL" id="JBDIML010000002">
    <property type="protein sequence ID" value="MEN2767019.1"/>
    <property type="molecule type" value="Genomic_DNA"/>
</dbReference>
<evidence type="ECO:0000313" key="3">
    <source>
        <dbReference type="Proteomes" id="UP001444625"/>
    </source>
</evidence>
<feature type="transmembrane region" description="Helical" evidence="1">
    <location>
        <begin position="12"/>
        <end position="36"/>
    </location>
</feature>
<keyword evidence="1" id="KW-0812">Transmembrane</keyword>
<evidence type="ECO:0000256" key="1">
    <source>
        <dbReference type="SAM" id="Phobius"/>
    </source>
</evidence>
<protein>
    <submittedName>
        <fullName evidence="2">Uncharacterized protein</fullName>
    </submittedName>
</protein>
<keyword evidence="1" id="KW-0472">Membrane</keyword>
<sequence length="93" mass="10566">MVKITIKSNKSFRITIPLPYFALHIATSIVCSNFVWNKIVKIEGNPTSSIYPPINKQLIKPLLKNTIKEIQTYRGITIVELKEQNGAEVLIKL</sequence>
<dbReference type="RefSeq" id="WP_345824481.1">
    <property type="nucleotide sequence ID" value="NZ_JBDIML010000002.1"/>
</dbReference>